<dbReference type="PANTHER" id="PTHR13618:SF1">
    <property type="entry name" value="PROTEIN ROGDI HOMOLOG"/>
    <property type="match status" value="1"/>
</dbReference>
<dbReference type="Pfam" id="PF10259">
    <property type="entry name" value="Rogdi_lz"/>
    <property type="match status" value="1"/>
</dbReference>
<accession>A0A507EG47</accession>
<keyword evidence="2" id="KW-1185">Reference proteome</keyword>
<name>A0A507EG47_9FUNG</name>
<gene>
    <name evidence="1" type="ORF">PhCBS80983_g00740</name>
</gene>
<comment type="caution">
    <text evidence="1">The sequence shown here is derived from an EMBL/GenBank/DDBJ whole genome shotgun (WGS) entry which is preliminary data.</text>
</comment>
<organism evidence="1 2">
    <name type="scientific">Powellomyces hirtus</name>
    <dbReference type="NCBI Taxonomy" id="109895"/>
    <lineage>
        <taxon>Eukaryota</taxon>
        <taxon>Fungi</taxon>
        <taxon>Fungi incertae sedis</taxon>
        <taxon>Chytridiomycota</taxon>
        <taxon>Chytridiomycota incertae sedis</taxon>
        <taxon>Chytridiomycetes</taxon>
        <taxon>Spizellomycetales</taxon>
        <taxon>Powellomycetaceae</taxon>
        <taxon>Powellomyces</taxon>
    </lineage>
</organism>
<reference evidence="1 2" key="1">
    <citation type="journal article" date="2019" name="Sci. Rep.">
        <title>Comparative genomics of chytrid fungi reveal insights into the obligate biotrophic and pathogenic lifestyle of Synchytrium endobioticum.</title>
        <authorList>
            <person name="van de Vossenberg B.T.L.H."/>
            <person name="Warris S."/>
            <person name="Nguyen H.D.T."/>
            <person name="van Gent-Pelzer M.P.E."/>
            <person name="Joly D.L."/>
            <person name="van de Geest H.C."/>
            <person name="Bonants P.J.M."/>
            <person name="Smith D.S."/>
            <person name="Levesque C.A."/>
            <person name="van der Lee T.A.J."/>
        </authorList>
    </citation>
    <scope>NUCLEOTIDE SEQUENCE [LARGE SCALE GENOMIC DNA]</scope>
    <source>
        <strain evidence="1 2">CBS 809.83</strain>
    </source>
</reference>
<proteinExistence type="predicted"/>
<dbReference type="Proteomes" id="UP000318582">
    <property type="component" value="Unassembled WGS sequence"/>
</dbReference>
<protein>
    <submittedName>
        <fullName evidence="1">Uncharacterized protein</fullName>
    </submittedName>
</protein>
<dbReference type="PANTHER" id="PTHR13618">
    <property type="entry name" value="LEUCINE ZIPPER CONTAINING TRANSCRIPTION FACTOR LZF1"/>
    <property type="match status" value="1"/>
</dbReference>
<dbReference type="EMBL" id="QEAQ01000004">
    <property type="protein sequence ID" value="TPX62150.1"/>
    <property type="molecule type" value="Genomic_DNA"/>
</dbReference>
<dbReference type="InterPro" id="IPR028241">
    <property type="entry name" value="RAVE2/Rogdi"/>
</dbReference>
<dbReference type="STRING" id="109895.A0A507EG47"/>
<evidence type="ECO:0000313" key="1">
    <source>
        <dbReference type="EMBL" id="TPX62150.1"/>
    </source>
</evidence>
<dbReference type="AlphaFoldDB" id="A0A507EG47"/>
<dbReference type="GO" id="GO:0043291">
    <property type="term" value="C:RAVE complex"/>
    <property type="evidence" value="ECO:0007669"/>
    <property type="project" value="TreeGrafter"/>
</dbReference>
<sequence length="293" mass="32396">MDGVTAVAAELFGPITVSGDSVDPVQTQAQATDESLLNAELKWLLETQTPPIVGEIETIIKSFNTSRDIDKWTDDGSLLVIRSSDLVKGFVTVDGTAIVKGELTLKLPHYNRGNALKVAINPSQPAYLQQLITVQNYLVLAQQAFVRVPRSARNRAGLLKLLTKVSTCVRKASKALSRVREADTFPAKECDAKCFSPDLPEDLIVEFFVKHSSLMVSIRALNFQQQGIPLQIQSKILGKFRNMRIETYKGRPVEILDELTVGSASPRLVTLIRSLNTIAGLCEDMHMKLQMFK</sequence>
<evidence type="ECO:0000313" key="2">
    <source>
        <dbReference type="Proteomes" id="UP000318582"/>
    </source>
</evidence>